<dbReference type="OrthoDB" id="82181at2"/>
<dbReference type="Proteomes" id="UP000191153">
    <property type="component" value="Unassembled WGS sequence"/>
</dbReference>
<dbReference type="EMBL" id="FUWX01000031">
    <property type="protein sequence ID" value="SKA07014.1"/>
    <property type="molecule type" value="Genomic_DNA"/>
</dbReference>
<evidence type="ECO:0000313" key="2">
    <source>
        <dbReference type="Proteomes" id="UP000191153"/>
    </source>
</evidence>
<keyword evidence="2" id="KW-1185">Reference proteome</keyword>
<name>A0A1T4QTK3_9FUSO</name>
<dbReference type="RefSeq" id="WP_078694864.1">
    <property type="nucleotide sequence ID" value="NZ_FUWX01000031.1"/>
</dbReference>
<evidence type="ECO:0000313" key="1">
    <source>
        <dbReference type="EMBL" id="SKA07014.1"/>
    </source>
</evidence>
<organism evidence="1 2">
    <name type="scientific">Cetobacterium ceti</name>
    <dbReference type="NCBI Taxonomy" id="180163"/>
    <lineage>
        <taxon>Bacteria</taxon>
        <taxon>Fusobacteriati</taxon>
        <taxon>Fusobacteriota</taxon>
        <taxon>Fusobacteriia</taxon>
        <taxon>Fusobacteriales</taxon>
        <taxon>Fusobacteriaceae</taxon>
        <taxon>Cetobacterium</taxon>
    </lineage>
</organism>
<proteinExistence type="predicted"/>
<sequence length="217" mass="25656">MSLISNTMNKTKEAKTTKVKNHIADEYKSKLDYLILGIKDSEKEILVGCEKELLRGLREVEKGSFTISKALYEAQEALASYNGGTFYKWFESLGLKKTFVYMALKRYKMHLKYNDKKILEFKDRTITDISKLEKELEPGQIKEVLKDPNPSEKIQELKNELSVRRTSKKELDFQEIKKYDFLSETFYKKIKEISLKDKQELEKHFKKIEKILKNLDY</sequence>
<protein>
    <submittedName>
        <fullName evidence="1">Uncharacterized protein</fullName>
    </submittedName>
</protein>
<accession>A0A1T4QTK3</accession>
<dbReference type="STRING" id="180163.SAMN02745174_02442"/>
<dbReference type="AlphaFoldDB" id="A0A1T4QTK3"/>
<gene>
    <name evidence="1" type="ORF">SAMN02745174_02442</name>
</gene>
<reference evidence="1 2" key="1">
    <citation type="submission" date="2017-02" db="EMBL/GenBank/DDBJ databases">
        <authorList>
            <person name="Peterson S.W."/>
        </authorList>
    </citation>
    <scope>NUCLEOTIDE SEQUENCE [LARGE SCALE GENOMIC DNA]</scope>
    <source>
        <strain evidence="1 2">ATCC 700028</strain>
    </source>
</reference>